<evidence type="ECO:0008006" key="5">
    <source>
        <dbReference type="Google" id="ProtNLM"/>
    </source>
</evidence>
<dbReference type="Pfam" id="PF00378">
    <property type="entry name" value="ECH_1"/>
    <property type="match status" value="1"/>
</dbReference>
<dbReference type="GO" id="GO:0003824">
    <property type="term" value="F:catalytic activity"/>
    <property type="evidence" value="ECO:0007669"/>
    <property type="project" value="UniProtKB-ARBA"/>
</dbReference>
<dbReference type="CDD" id="cd06558">
    <property type="entry name" value="crotonase-like"/>
    <property type="match status" value="1"/>
</dbReference>
<evidence type="ECO:0000313" key="4">
    <source>
        <dbReference type="Proteomes" id="UP000093902"/>
    </source>
</evidence>
<dbReference type="Gene3D" id="3.90.226.10">
    <property type="entry name" value="2-enoyl-CoA Hydratase, Chain A, domain 1"/>
    <property type="match status" value="1"/>
</dbReference>
<sequence>MDLSSAGLRVERRGRTAWCTVDNPLRPHTMSDAMYTGLGRLIDKVEADPDLDVLVVTGSGDVFIAGGDPAAHTEDGEDGEDVELPFPTLHRTGVAIIAAINGHCQASGVWFAVLADVAVASDRARFRLPELRLGVAAPWSSAILPAVVGLARAKELALTARSFSADEALSMGLIGRVVPHSDLEDAAERIASDLREAGPAARAAWKAAAHQHIPLVNDRSVGASIRTAEAHEGFTAYAERRPPVWSPRHTGSESAQTDV</sequence>
<proteinExistence type="inferred from homology"/>
<dbReference type="Proteomes" id="UP000093902">
    <property type="component" value="Unassembled WGS sequence"/>
</dbReference>
<evidence type="ECO:0000256" key="1">
    <source>
        <dbReference type="ARBA" id="ARBA00005254"/>
    </source>
</evidence>
<dbReference type="SUPFAM" id="SSF52096">
    <property type="entry name" value="ClpP/crotonase"/>
    <property type="match status" value="1"/>
</dbReference>
<dbReference type="InterPro" id="IPR051683">
    <property type="entry name" value="Enoyl-CoA_Hydratase/Isomerase"/>
</dbReference>
<protein>
    <recommendedName>
        <fullName evidence="5">Enoyl-CoA hydratase</fullName>
    </recommendedName>
</protein>
<comment type="caution">
    <text evidence="3">The sequence shown here is derived from an EMBL/GenBank/DDBJ whole genome shotgun (WGS) entry which is preliminary data.</text>
</comment>
<dbReference type="EMBL" id="LZSO01000031">
    <property type="protein sequence ID" value="OBB27220.1"/>
    <property type="molecule type" value="Genomic_DNA"/>
</dbReference>
<dbReference type="InterPro" id="IPR001753">
    <property type="entry name" value="Enoyl-CoA_hydra/iso"/>
</dbReference>
<organism evidence="3 4">
    <name type="scientific">Mycolicibacterium peregrinum</name>
    <name type="common">Mycobacterium peregrinum</name>
    <dbReference type="NCBI Taxonomy" id="43304"/>
    <lineage>
        <taxon>Bacteria</taxon>
        <taxon>Bacillati</taxon>
        <taxon>Actinomycetota</taxon>
        <taxon>Actinomycetes</taxon>
        <taxon>Mycobacteriales</taxon>
        <taxon>Mycobacteriaceae</taxon>
        <taxon>Mycolicibacterium</taxon>
    </lineage>
</organism>
<evidence type="ECO:0000313" key="3">
    <source>
        <dbReference type="EMBL" id="OBB27220.1"/>
    </source>
</evidence>
<evidence type="ECO:0000256" key="2">
    <source>
        <dbReference type="SAM" id="MobiDB-lite"/>
    </source>
</evidence>
<name>A0A1A0QYE7_MYCPR</name>
<accession>A0A1A0QYE7</accession>
<dbReference type="AlphaFoldDB" id="A0A1A0QYE7"/>
<gene>
    <name evidence="3" type="ORF">A5792_25800</name>
</gene>
<reference evidence="4" key="1">
    <citation type="submission" date="2016-06" db="EMBL/GenBank/DDBJ databases">
        <authorList>
            <person name="Sutton G."/>
            <person name="Brinkac L."/>
            <person name="Sanka R."/>
            <person name="Adams M."/>
            <person name="Lau E."/>
            <person name="Mehaffy C."/>
            <person name="Tameris M."/>
            <person name="Hatherill M."/>
            <person name="Hanekom W."/>
            <person name="Mahomed H."/>
            <person name="Mcshane H."/>
        </authorList>
    </citation>
    <scope>NUCLEOTIDE SEQUENCE [LARGE SCALE GENOMIC DNA]</scope>
    <source>
        <strain evidence="4">852002-51209_SCH5440388</strain>
    </source>
</reference>
<dbReference type="RefSeq" id="WP_064934078.1">
    <property type="nucleotide sequence ID" value="NZ_LZSO01000031.1"/>
</dbReference>
<dbReference type="PANTHER" id="PTHR42964">
    <property type="entry name" value="ENOYL-COA HYDRATASE"/>
    <property type="match status" value="1"/>
</dbReference>
<dbReference type="PANTHER" id="PTHR42964:SF1">
    <property type="entry name" value="POLYKETIDE BIOSYNTHESIS ENOYL-COA HYDRATASE PKSH-RELATED"/>
    <property type="match status" value="1"/>
</dbReference>
<dbReference type="InterPro" id="IPR029045">
    <property type="entry name" value="ClpP/crotonase-like_dom_sf"/>
</dbReference>
<feature type="region of interest" description="Disordered" evidence="2">
    <location>
        <begin position="238"/>
        <end position="259"/>
    </location>
</feature>
<comment type="similarity">
    <text evidence="1">Belongs to the enoyl-CoA hydratase/isomerase family.</text>
</comment>